<proteinExistence type="inferred from homology"/>
<dbReference type="InterPro" id="IPR017452">
    <property type="entry name" value="GPCR_Rhodpsn_7TM"/>
</dbReference>
<evidence type="ECO:0000256" key="6">
    <source>
        <dbReference type="SAM" id="MobiDB-lite"/>
    </source>
</evidence>
<dbReference type="EMBL" id="LUCM01005581">
    <property type="protein sequence ID" value="KAA0192590.1"/>
    <property type="molecule type" value="Genomic_DNA"/>
</dbReference>
<feature type="transmembrane region" description="Helical" evidence="7">
    <location>
        <begin position="118"/>
        <end position="137"/>
    </location>
</feature>
<organism evidence="9 10">
    <name type="scientific">Fasciolopsis buskii</name>
    <dbReference type="NCBI Taxonomy" id="27845"/>
    <lineage>
        <taxon>Eukaryota</taxon>
        <taxon>Metazoa</taxon>
        <taxon>Spiralia</taxon>
        <taxon>Lophotrochozoa</taxon>
        <taxon>Platyhelminthes</taxon>
        <taxon>Trematoda</taxon>
        <taxon>Digenea</taxon>
        <taxon>Plagiorchiida</taxon>
        <taxon>Echinostomata</taxon>
        <taxon>Echinostomatoidea</taxon>
        <taxon>Fasciolidae</taxon>
        <taxon>Fasciolopsis</taxon>
    </lineage>
</organism>
<evidence type="ECO:0000256" key="3">
    <source>
        <dbReference type="ARBA" id="ARBA00022989"/>
    </source>
</evidence>
<evidence type="ECO:0000256" key="2">
    <source>
        <dbReference type="ARBA" id="ARBA00022692"/>
    </source>
</evidence>
<dbReference type="PANTHER" id="PTHR46641:SF2">
    <property type="entry name" value="FMRFAMIDE RECEPTOR"/>
    <property type="match status" value="1"/>
</dbReference>
<dbReference type="PANTHER" id="PTHR46641">
    <property type="entry name" value="FMRFAMIDE RECEPTOR-RELATED"/>
    <property type="match status" value="1"/>
</dbReference>
<dbReference type="Gene3D" id="1.20.1070.10">
    <property type="entry name" value="Rhodopsin 7-helix transmembrane proteins"/>
    <property type="match status" value="2"/>
</dbReference>
<feature type="transmembrane region" description="Helical" evidence="7">
    <location>
        <begin position="550"/>
        <end position="569"/>
    </location>
</feature>
<feature type="transmembrane region" description="Helical" evidence="7">
    <location>
        <begin position="215"/>
        <end position="235"/>
    </location>
</feature>
<dbReference type="PROSITE" id="PS50262">
    <property type="entry name" value="G_PROTEIN_RECEP_F1_2"/>
    <property type="match status" value="1"/>
</dbReference>
<dbReference type="InterPro" id="IPR000276">
    <property type="entry name" value="GPCR_Rhodpsn"/>
</dbReference>
<dbReference type="GO" id="GO:0016020">
    <property type="term" value="C:membrane"/>
    <property type="evidence" value="ECO:0007669"/>
    <property type="project" value="UniProtKB-SubCell"/>
</dbReference>
<comment type="subcellular location">
    <subcellularLocation>
        <location evidence="1">Membrane</location>
    </subcellularLocation>
</comment>
<keyword evidence="3 7" id="KW-1133">Transmembrane helix</keyword>
<dbReference type="PROSITE" id="PS00237">
    <property type="entry name" value="G_PROTEIN_RECEP_F1_1"/>
    <property type="match status" value="1"/>
</dbReference>
<dbReference type="GO" id="GO:0004930">
    <property type="term" value="F:G protein-coupled receptor activity"/>
    <property type="evidence" value="ECO:0007669"/>
    <property type="project" value="UniProtKB-KW"/>
</dbReference>
<feature type="domain" description="G-protein coupled receptors family 1 profile" evidence="8">
    <location>
        <begin position="99"/>
        <end position="611"/>
    </location>
</feature>
<evidence type="ECO:0000313" key="9">
    <source>
        <dbReference type="EMBL" id="KAA0192590.1"/>
    </source>
</evidence>
<feature type="compositionally biased region" description="Polar residues" evidence="6">
    <location>
        <begin position="514"/>
        <end position="523"/>
    </location>
</feature>
<feature type="region of interest" description="Disordered" evidence="6">
    <location>
        <begin position="504"/>
        <end position="532"/>
    </location>
</feature>
<dbReference type="SUPFAM" id="SSF81321">
    <property type="entry name" value="Family A G protein-coupled receptor-like"/>
    <property type="match status" value="1"/>
</dbReference>
<evidence type="ECO:0000256" key="5">
    <source>
        <dbReference type="RuleBase" id="RU000688"/>
    </source>
</evidence>
<keyword evidence="5" id="KW-0807">Transducer</keyword>
<comment type="caution">
    <text evidence="9">The sequence shown here is derived from an EMBL/GenBank/DDBJ whole genome shotgun (WGS) entry which is preliminary data.</text>
</comment>
<protein>
    <recommendedName>
        <fullName evidence="8">G-protein coupled receptors family 1 profile domain-containing protein</fullName>
    </recommendedName>
</protein>
<keyword evidence="2 5" id="KW-0812">Transmembrane</keyword>
<keyword evidence="5" id="KW-0297">G-protein coupled receptor</keyword>
<dbReference type="InterPro" id="IPR052954">
    <property type="entry name" value="GPCR-Ligand_Int"/>
</dbReference>
<evidence type="ECO:0000259" key="8">
    <source>
        <dbReference type="PROSITE" id="PS50262"/>
    </source>
</evidence>
<feature type="transmembrane region" description="Helical" evidence="7">
    <location>
        <begin position="175"/>
        <end position="194"/>
    </location>
</feature>
<accession>A0A8E0VJW0</accession>
<reference evidence="9" key="1">
    <citation type="submission" date="2019-05" db="EMBL/GenBank/DDBJ databases">
        <title>Annotation for the trematode Fasciolopsis buski.</title>
        <authorList>
            <person name="Choi Y.-J."/>
        </authorList>
    </citation>
    <scope>NUCLEOTIDE SEQUENCE</scope>
    <source>
        <strain evidence="9">HT</strain>
        <tissue evidence="9">Whole worm</tissue>
    </source>
</reference>
<dbReference type="OrthoDB" id="9990906at2759"/>
<comment type="similarity">
    <text evidence="5">Belongs to the G-protein coupled receptor 1 family.</text>
</comment>
<evidence type="ECO:0000256" key="7">
    <source>
        <dbReference type="SAM" id="Phobius"/>
    </source>
</evidence>
<evidence type="ECO:0000313" key="10">
    <source>
        <dbReference type="Proteomes" id="UP000728185"/>
    </source>
</evidence>
<feature type="transmembrane region" description="Helical" evidence="7">
    <location>
        <begin position="82"/>
        <end position="106"/>
    </location>
</feature>
<name>A0A8E0VJW0_9TREM</name>
<sequence length="712" mass="80633">MSSDPPFSNLHADLTRLLPPDPSGLLDLECFYNYRFGCLKLLANQINRSLFISNNTDHPFPLKHFENMCQDDKPQAWVTERAYGVALTMAILGCIGLAGNIMSCVVIATHLLKFSGTFALFLFLSISDSLVVVMQVIDAYRNFVAVSQYTAIVSENELTLEKIHRRDWSCKTFLFFWHFALQLSAWLVMALSVDRYVSLKHIQFIRSRPFLYRRAWIIVGSIVTVLFLLNLPFLLFVKSAVIKTHCALNHFCIFGGWDSLKSKSSSSQTKLLPKRGVTGSSDGTESKAVLEVLSIGDAVESPTARWISLWLSRQHLLIFGIVPYIVTFIFNMILIHYLCSCPRKANANLADLAEGCRSHICVQKNKNRSRRLSNWNCLASLVCFSQRGLTAKRKSTTTIPLVVLNKVRNGGKGDTVSRNNQIKPNFPPARNNDVVQSGMVPPAHNDQGGNGIQLSTERRPPATSTLINETTDCSGHHCMAKCTVSHDDQNGADKVHDSVRALPSPDEFDMGRQYRTQSVNQPRLNGRSASHRKAQTSGSGFWIGQKRTTILLLVVTFTFIGLTLPYHIYVELEHFHKVNKGASTHYDLVHMADDLCRFLLFLNNCMNFIIYMTGRQFRKGFFLIWYRVRQSLIRWLMCQSPQTDSTWHRHPPNKRRRNRHRRVVCDQKQACRLILAANQVGHGIYVHQHYVVHKPGCPLAVNRVSAASSVER</sequence>
<keyword evidence="5" id="KW-0675">Receptor</keyword>
<dbReference type="Proteomes" id="UP000728185">
    <property type="component" value="Unassembled WGS sequence"/>
</dbReference>
<evidence type="ECO:0000256" key="4">
    <source>
        <dbReference type="ARBA" id="ARBA00023136"/>
    </source>
</evidence>
<feature type="transmembrane region" description="Helical" evidence="7">
    <location>
        <begin position="316"/>
        <end position="339"/>
    </location>
</feature>
<keyword evidence="10" id="KW-1185">Reference proteome</keyword>
<keyword evidence="4 7" id="KW-0472">Membrane</keyword>
<gene>
    <name evidence="9" type="ORF">FBUS_02099</name>
</gene>
<dbReference type="PRINTS" id="PR00237">
    <property type="entry name" value="GPCRRHODOPSN"/>
</dbReference>
<evidence type="ECO:0000256" key="1">
    <source>
        <dbReference type="ARBA" id="ARBA00004370"/>
    </source>
</evidence>
<feature type="transmembrane region" description="Helical" evidence="7">
    <location>
        <begin position="598"/>
        <end position="614"/>
    </location>
</feature>
<dbReference type="AlphaFoldDB" id="A0A8E0VJW0"/>